<dbReference type="InterPro" id="IPR006097">
    <property type="entry name" value="Glu/Leu/Phe/Val/Trp_DH_dimer"/>
</dbReference>
<gene>
    <name evidence="4" type="primary">GLUD1_1</name>
    <name evidence="4" type="ORF">EYF80_057041</name>
</gene>
<dbReference type="Proteomes" id="UP000314294">
    <property type="component" value="Unassembled WGS sequence"/>
</dbReference>
<organism evidence="4 5">
    <name type="scientific">Liparis tanakae</name>
    <name type="common">Tanaka's snailfish</name>
    <dbReference type="NCBI Taxonomy" id="230148"/>
    <lineage>
        <taxon>Eukaryota</taxon>
        <taxon>Metazoa</taxon>
        <taxon>Chordata</taxon>
        <taxon>Craniata</taxon>
        <taxon>Vertebrata</taxon>
        <taxon>Euteleostomi</taxon>
        <taxon>Actinopterygii</taxon>
        <taxon>Neopterygii</taxon>
        <taxon>Teleostei</taxon>
        <taxon>Neoteleostei</taxon>
        <taxon>Acanthomorphata</taxon>
        <taxon>Eupercaria</taxon>
        <taxon>Perciformes</taxon>
        <taxon>Cottioidei</taxon>
        <taxon>Cottales</taxon>
        <taxon>Liparidae</taxon>
        <taxon>Liparis</taxon>
    </lineage>
</organism>
<dbReference type="GO" id="GO:0004352">
    <property type="term" value="F:glutamate dehydrogenase (NAD+) activity"/>
    <property type="evidence" value="ECO:0007669"/>
    <property type="project" value="TreeGrafter"/>
</dbReference>
<dbReference type="Gene3D" id="3.40.50.10860">
    <property type="entry name" value="Leucine Dehydrogenase, chain A, domain 1"/>
    <property type="match status" value="1"/>
</dbReference>
<dbReference type="InterPro" id="IPR046346">
    <property type="entry name" value="Aminoacid_DH-like_N_sf"/>
</dbReference>
<dbReference type="PANTHER" id="PTHR11606">
    <property type="entry name" value="GLUTAMATE DEHYDROGENASE"/>
    <property type="match status" value="1"/>
</dbReference>
<feature type="domain" description="Glutamate/phenylalanine/leucine/valine/L-tryptophan dehydrogenase dimerisation" evidence="3">
    <location>
        <begin position="97"/>
        <end position="131"/>
    </location>
</feature>
<accession>A0A4Z2EV80</accession>
<comment type="caution">
    <text evidence="4">The sequence shown here is derived from an EMBL/GenBank/DDBJ whole genome shotgun (WGS) entry which is preliminary data.</text>
</comment>
<sequence>MYRYFGETLRRGAGRVLGSGGSVRAAPAASLLRHRGYSQAVDRDDDPNFFTMVEGFFDKGAAMVEDRLVESLKTRETAEQKRKRVRGILRVIKPCNHVLSVCFPIRKDSGEWEVVEGYRAQHSQHRTPCKGVSGSPGPE</sequence>
<evidence type="ECO:0000259" key="3">
    <source>
        <dbReference type="Pfam" id="PF02812"/>
    </source>
</evidence>
<evidence type="ECO:0000256" key="2">
    <source>
        <dbReference type="ARBA" id="ARBA00023002"/>
    </source>
</evidence>
<comment type="similarity">
    <text evidence="1">Belongs to the Glu/Leu/Phe/Val dehydrogenases family.</text>
</comment>
<keyword evidence="5" id="KW-1185">Reference proteome</keyword>
<protein>
    <submittedName>
        <fullName evidence="4">Glutamate dehydrogenase 1, mitochondrial</fullName>
    </submittedName>
</protein>
<evidence type="ECO:0000256" key="1">
    <source>
        <dbReference type="ARBA" id="ARBA00006382"/>
    </source>
</evidence>
<dbReference type="Pfam" id="PF02812">
    <property type="entry name" value="ELFV_dehydrog_N"/>
    <property type="match status" value="1"/>
</dbReference>
<dbReference type="OrthoDB" id="6718861at2759"/>
<evidence type="ECO:0000313" key="5">
    <source>
        <dbReference type="Proteomes" id="UP000314294"/>
    </source>
</evidence>
<evidence type="ECO:0000313" key="4">
    <source>
        <dbReference type="EMBL" id="TNN32797.1"/>
    </source>
</evidence>
<dbReference type="Gene3D" id="1.10.287.140">
    <property type="match status" value="1"/>
</dbReference>
<dbReference type="AlphaFoldDB" id="A0A4Z2EV80"/>
<dbReference type="EMBL" id="SRLO01002493">
    <property type="protein sequence ID" value="TNN32797.1"/>
    <property type="molecule type" value="Genomic_DNA"/>
</dbReference>
<dbReference type="FunFam" id="1.10.287.140:FF:000001">
    <property type="entry name" value="Glutamate dehydrogenase 1, mitochondrial"/>
    <property type="match status" value="1"/>
</dbReference>
<name>A0A4Z2EV80_9TELE</name>
<dbReference type="GO" id="GO:0005739">
    <property type="term" value="C:mitochondrion"/>
    <property type="evidence" value="ECO:0007669"/>
    <property type="project" value="TreeGrafter"/>
</dbReference>
<dbReference type="SUPFAM" id="SSF53223">
    <property type="entry name" value="Aminoacid dehydrogenase-like, N-terminal domain"/>
    <property type="match status" value="1"/>
</dbReference>
<proteinExistence type="inferred from homology"/>
<dbReference type="PANTHER" id="PTHR11606:SF13">
    <property type="entry name" value="GLUTAMATE DEHYDROGENASE 1, MITOCHONDRIAL"/>
    <property type="match status" value="1"/>
</dbReference>
<dbReference type="GO" id="GO:0006538">
    <property type="term" value="P:L-glutamate catabolic process"/>
    <property type="evidence" value="ECO:0007669"/>
    <property type="project" value="TreeGrafter"/>
</dbReference>
<reference evidence="4 5" key="1">
    <citation type="submission" date="2019-03" db="EMBL/GenBank/DDBJ databases">
        <title>First draft genome of Liparis tanakae, snailfish: a comprehensive survey of snailfish specific genes.</title>
        <authorList>
            <person name="Kim W."/>
            <person name="Song I."/>
            <person name="Jeong J.-H."/>
            <person name="Kim D."/>
            <person name="Kim S."/>
            <person name="Ryu S."/>
            <person name="Song J.Y."/>
            <person name="Lee S.K."/>
        </authorList>
    </citation>
    <scope>NUCLEOTIDE SEQUENCE [LARGE SCALE GENOMIC DNA]</scope>
    <source>
        <tissue evidence="4">Muscle</tissue>
    </source>
</reference>
<keyword evidence="2" id="KW-0560">Oxidoreductase</keyword>